<keyword evidence="2" id="KW-0812">Transmembrane</keyword>
<feature type="region of interest" description="Disordered" evidence="1">
    <location>
        <begin position="355"/>
        <end position="408"/>
    </location>
</feature>
<evidence type="ECO:0000256" key="2">
    <source>
        <dbReference type="SAM" id="Phobius"/>
    </source>
</evidence>
<organism evidence="3 4">
    <name type="scientific">Micavibrio aeruginosavorus</name>
    <dbReference type="NCBI Taxonomy" id="349221"/>
    <lineage>
        <taxon>Bacteria</taxon>
        <taxon>Pseudomonadati</taxon>
        <taxon>Bdellovibrionota</taxon>
        <taxon>Bdellovibrionia</taxon>
        <taxon>Bdellovibrionales</taxon>
        <taxon>Pseudobdellovibrionaceae</taxon>
        <taxon>Micavibrio</taxon>
    </lineage>
</organism>
<name>A0A7T5UH03_9BACT</name>
<reference evidence="3 4" key="1">
    <citation type="submission" date="2020-07" db="EMBL/GenBank/DDBJ databases">
        <title>Huge and variable diversity of episymbiotic CPR bacteria and DPANN archaea in groundwater ecosystems.</title>
        <authorList>
            <person name="He C.Y."/>
            <person name="Keren R."/>
            <person name="Whittaker M."/>
            <person name="Farag I.F."/>
            <person name="Doudna J."/>
            <person name="Cate J.H.D."/>
            <person name="Banfield J.F."/>
        </authorList>
    </citation>
    <scope>NUCLEOTIDE SEQUENCE [LARGE SCALE GENOMIC DNA]</scope>
    <source>
        <strain evidence="3">NC_groundwater_70_Ag_B-0.1um_54_66</strain>
    </source>
</reference>
<sequence>MVSNNDHDEYDPSMEEEGEDFSYDDSVEGDDFSADESWDDGYEEESAEGGEEEKIPQKHKKKGGLFNVIVIVLAVLGGGVFMYFQFGTKPPAPPVAAEAEQTPLDAASTEASALPSEDVASAMPSPVEAVPSLNSGHGTAAEPLLPEPEESLDKALGGSEGAAGERVVEAEPESVNSSGTEPVSIEPVSLETVDVASAPPMPTSISEPAAPLAEPQSSGAFDPSLPSAQDILLDRAAGTEGMTKQGGAVSSSASVDATADRTAAIDQKLSVLIARLDSFEGRIANLESGLHKVSSEASGASVVSSAEVSSLKEAVMALEQKLSILGQEKGSAVEKAAANEIPVEKPTFVPAINESIDGSEEEPSPASDVGAEKEPLRVTTASVKVKDAAPKPARAGSRSSEASSDSWVLRSAQPGVAMVSSKKTGDMKTVRVGDLLPGIGRITSIDKQGGRWVVLGTQGSLSH</sequence>
<feature type="region of interest" description="Disordered" evidence="1">
    <location>
        <begin position="93"/>
        <end position="226"/>
    </location>
</feature>
<dbReference type="AlphaFoldDB" id="A0A7T5UH03"/>
<accession>A0A7T5UH03</accession>
<evidence type="ECO:0000313" key="4">
    <source>
        <dbReference type="Proteomes" id="UP000595362"/>
    </source>
</evidence>
<dbReference type="Proteomes" id="UP000595362">
    <property type="component" value="Chromosome"/>
</dbReference>
<evidence type="ECO:0000313" key="3">
    <source>
        <dbReference type="EMBL" id="QQG36451.1"/>
    </source>
</evidence>
<evidence type="ECO:0000256" key="1">
    <source>
        <dbReference type="SAM" id="MobiDB-lite"/>
    </source>
</evidence>
<feature type="transmembrane region" description="Helical" evidence="2">
    <location>
        <begin position="64"/>
        <end position="84"/>
    </location>
</feature>
<feature type="compositionally biased region" description="Low complexity" evidence="1">
    <location>
        <begin position="393"/>
        <end position="406"/>
    </location>
</feature>
<keyword evidence="2" id="KW-1133">Transmembrane helix</keyword>
<protein>
    <submittedName>
        <fullName evidence="3">Uncharacterized protein</fullName>
    </submittedName>
</protein>
<feature type="compositionally biased region" description="Acidic residues" evidence="1">
    <location>
        <begin position="8"/>
        <end position="51"/>
    </location>
</feature>
<proteinExistence type="predicted"/>
<gene>
    <name evidence="3" type="ORF">HYS17_01270</name>
</gene>
<feature type="region of interest" description="Disordered" evidence="1">
    <location>
        <begin position="1"/>
        <end position="57"/>
    </location>
</feature>
<dbReference type="EMBL" id="CP066681">
    <property type="protein sequence ID" value="QQG36451.1"/>
    <property type="molecule type" value="Genomic_DNA"/>
</dbReference>
<keyword evidence="2" id="KW-0472">Membrane</keyword>